<reference evidence="2 3" key="1">
    <citation type="journal article" date="2014" name="Nat. Genet.">
        <title>Genome and transcriptome of the porcine whipworm Trichuris suis.</title>
        <authorList>
            <person name="Jex A.R."/>
            <person name="Nejsum P."/>
            <person name="Schwarz E.M."/>
            <person name="Hu L."/>
            <person name="Young N.D."/>
            <person name="Hall R.S."/>
            <person name="Korhonen P.K."/>
            <person name="Liao S."/>
            <person name="Thamsborg S."/>
            <person name="Xia J."/>
            <person name="Xu P."/>
            <person name="Wang S."/>
            <person name="Scheerlinck J.P."/>
            <person name="Hofmann A."/>
            <person name="Sternberg P.W."/>
            <person name="Wang J."/>
            <person name="Gasser R.B."/>
        </authorList>
    </citation>
    <scope>NUCLEOTIDE SEQUENCE [LARGE SCALE GENOMIC DNA]</scope>
    <source>
        <strain evidence="2">DCEP-RM93M</strain>
    </source>
</reference>
<evidence type="ECO:0000313" key="2">
    <source>
        <dbReference type="EMBL" id="KFD46016.1"/>
    </source>
</evidence>
<dbReference type="EMBL" id="KL363401">
    <property type="protein sequence ID" value="KFD46016.1"/>
    <property type="molecule type" value="Genomic_DNA"/>
</dbReference>
<evidence type="ECO:0000256" key="1">
    <source>
        <dbReference type="SAM" id="MobiDB-lite"/>
    </source>
</evidence>
<dbReference type="AlphaFoldDB" id="A0A085LM20"/>
<proteinExistence type="predicted"/>
<dbReference type="Proteomes" id="UP000030764">
    <property type="component" value="Unassembled WGS sequence"/>
</dbReference>
<sequence>MDDRQSRPQQPCNSGSGQADGLDRAKSRRDWQCNGVKGSRKNHEHVKVFQTEVCITAEVMEAQTKKSVA</sequence>
<protein>
    <submittedName>
        <fullName evidence="2">Uncharacterized protein</fullName>
    </submittedName>
</protein>
<feature type="compositionally biased region" description="Basic and acidic residues" evidence="1">
    <location>
        <begin position="21"/>
        <end position="31"/>
    </location>
</feature>
<gene>
    <name evidence="2" type="ORF">M513_13099</name>
</gene>
<accession>A0A085LM20</accession>
<keyword evidence="3" id="KW-1185">Reference proteome</keyword>
<feature type="compositionally biased region" description="Polar residues" evidence="1">
    <location>
        <begin position="7"/>
        <end position="17"/>
    </location>
</feature>
<organism evidence="2 3">
    <name type="scientific">Trichuris suis</name>
    <name type="common">pig whipworm</name>
    <dbReference type="NCBI Taxonomy" id="68888"/>
    <lineage>
        <taxon>Eukaryota</taxon>
        <taxon>Metazoa</taxon>
        <taxon>Ecdysozoa</taxon>
        <taxon>Nematoda</taxon>
        <taxon>Enoplea</taxon>
        <taxon>Dorylaimia</taxon>
        <taxon>Trichinellida</taxon>
        <taxon>Trichuridae</taxon>
        <taxon>Trichuris</taxon>
    </lineage>
</organism>
<name>A0A085LM20_9BILA</name>
<feature type="region of interest" description="Disordered" evidence="1">
    <location>
        <begin position="1"/>
        <end position="40"/>
    </location>
</feature>
<evidence type="ECO:0000313" key="3">
    <source>
        <dbReference type="Proteomes" id="UP000030764"/>
    </source>
</evidence>